<evidence type="ECO:0000256" key="3">
    <source>
        <dbReference type="ARBA" id="ARBA00023180"/>
    </source>
</evidence>
<keyword evidence="5" id="KW-0675">Receptor</keyword>
<dbReference type="PANTHER" id="PTHR23220">
    <property type="entry name" value="INTEGRIN ALPHA"/>
    <property type="match status" value="1"/>
</dbReference>
<dbReference type="PANTHER" id="PTHR23220:SF122">
    <property type="entry name" value="INTEGRIN ALPHA-PS1"/>
    <property type="match status" value="1"/>
</dbReference>
<feature type="repeat" description="FG-GAP" evidence="4">
    <location>
        <begin position="76"/>
        <end position="127"/>
    </location>
</feature>
<accession>A0ABQ9H4E3</accession>
<dbReference type="InterPro" id="IPR000413">
    <property type="entry name" value="Integrin_alpha"/>
</dbReference>
<evidence type="ECO:0000256" key="2">
    <source>
        <dbReference type="ARBA" id="ARBA00022737"/>
    </source>
</evidence>
<keyword evidence="5" id="KW-0130">Cell adhesion</keyword>
<dbReference type="InterPro" id="IPR013517">
    <property type="entry name" value="FG-GAP"/>
</dbReference>
<dbReference type="InterPro" id="IPR013519">
    <property type="entry name" value="Int_alpha_beta-p"/>
</dbReference>
<dbReference type="Gene3D" id="2.130.10.130">
    <property type="entry name" value="Integrin alpha, N-terminal"/>
    <property type="match status" value="1"/>
</dbReference>
<sequence length="393" mass="43501">MWWWVGVEMNMKGGEQCQFPCKGEIQRNQRGLQVIVMVCAHRYVRKGKDYQWGQGMCYTLTQYLDYDETWEPCKGRPVNKAHEQYGYCQAGTSGVLLNDTAVIGTPGPYTWRGTVYVISVSDDFLNRDKTLYFGPLTDTDYPVDKYSYLGEFLVCLGTATFNVGSFPNSVKCVVVFAGMSVTAGKFLGNTLSYAAGAPRSNGTGQVVIFVHQPPTNPMKVQLILNGEQFASSFGYEITNADVNGDKLPDLIVGAPFYFSLDRGGAVYIYMNNPEHCLECSKPVKLTGKLESRFGFSIACLGDLNKDGFDDIAIGAPYEDEGVVYIYLGSSNGILTTPSQNFEKHMGEWGLNVSEVPGRYIRLVLGPVLPVQSRQLLSRPCEQAGLVSQVYLEF</sequence>
<dbReference type="SUPFAM" id="SSF69318">
    <property type="entry name" value="Integrin alpha N-terminal domain"/>
    <property type="match status" value="1"/>
</dbReference>
<dbReference type="EMBL" id="JARBHB010000007">
    <property type="protein sequence ID" value="KAJ8879066.1"/>
    <property type="molecule type" value="Genomic_DNA"/>
</dbReference>
<protein>
    <submittedName>
        <fullName evidence="6">Uncharacterized protein</fullName>
    </submittedName>
</protein>
<dbReference type="SMART" id="SM00191">
    <property type="entry name" value="Int_alpha"/>
    <property type="match status" value="3"/>
</dbReference>
<keyword evidence="3" id="KW-0325">Glycoprotein</keyword>
<evidence type="ECO:0000256" key="5">
    <source>
        <dbReference type="RuleBase" id="RU003762"/>
    </source>
</evidence>
<dbReference type="PROSITE" id="PS51470">
    <property type="entry name" value="FG_GAP"/>
    <property type="match status" value="3"/>
</dbReference>
<gene>
    <name evidence="6" type="ORF">PR048_019672</name>
</gene>
<name>A0ABQ9H4E3_9NEOP</name>
<keyword evidence="5" id="KW-0401">Integrin</keyword>
<comment type="similarity">
    <text evidence="5">Belongs to the integrin alpha chain family.</text>
</comment>
<dbReference type="InterPro" id="IPR028994">
    <property type="entry name" value="Integrin_alpha_N"/>
</dbReference>
<keyword evidence="2" id="KW-0677">Repeat</keyword>
<comment type="subcellular location">
    <subcellularLocation>
        <location evidence="5">Membrane</location>
        <topology evidence="5">Single-pass type I membrane protein</topology>
    </subcellularLocation>
</comment>
<dbReference type="Proteomes" id="UP001159363">
    <property type="component" value="Chromosome 6"/>
</dbReference>
<feature type="repeat" description="FG-GAP" evidence="4">
    <location>
        <begin position="219"/>
        <end position="278"/>
    </location>
</feature>
<evidence type="ECO:0000313" key="6">
    <source>
        <dbReference type="EMBL" id="KAJ8879066.1"/>
    </source>
</evidence>
<proteinExistence type="inferred from homology"/>
<dbReference type="Pfam" id="PF01839">
    <property type="entry name" value="FG-GAP"/>
    <property type="match status" value="2"/>
</dbReference>
<comment type="caution">
    <text evidence="6">The sequence shown here is derived from an EMBL/GenBank/DDBJ whole genome shotgun (WGS) entry which is preliminary data.</text>
</comment>
<organism evidence="6 7">
    <name type="scientific">Dryococelus australis</name>
    <dbReference type="NCBI Taxonomy" id="614101"/>
    <lineage>
        <taxon>Eukaryota</taxon>
        <taxon>Metazoa</taxon>
        <taxon>Ecdysozoa</taxon>
        <taxon>Arthropoda</taxon>
        <taxon>Hexapoda</taxon>
        <taxon>Insecta</taxon>
        <taxon>Pterygota</taxon>
        <taxon>Neoptera</taxon>
        <taxon>Polyneoptera</taxon>
        <taxon>Phasmatodea</taxon>
        <taxon>Verophasmatodea</taxon>
        <taxon>Anareolatae</taxon>
        <taxon>Phasmatidae</taxon>
        <taxon>Eurycanthinae</taxon>
        <taxon>Dryococelus</taxon>
    </lineage>
</organism>
<evidence type="ECO:0000256" key="4">
    <source>
        <dbReference type="PROSITE-ProRule" id="PRU00803"/>
    </source>
</evidence>
<feature type="repeat" description="FG-GAP" evidence="4">
    <location>
        <begin position="279"/>
        <end position="335"/>
    </location>
</feature>
<keyword evidence="7" id="KW-1185">Reference proteome</keyword>
<reference evidence="6 7" key="1">
    <citation type="submission" date="2023-02" db="EMBL/GenBank/DDBJ databases">
        <title>LHISI_Scaffold_Assembly.</title>
        <authorList>
            <person name="Stuart O.P."/>
            <person name="Cleave R."/>
            <person name="Magrath M.J.L."/>
            <person name="Mikheyev A.S."/>
        </authorList>
    </citation>
    <scope>NUCLEOTIDE SEQUENCE [LARGE SCALE GENOMIC DNA]</scope>
    <source>
        <strain evidence="6">Daus_M_001</strain>
        <tissue evidence="6">Leg muscle</tissue>
    </source>
</reference>
<evidence type="ECO:0000313" key="7">
    <source>
        <dbReference type="Proteomes" id="UP001159363"/>
    </source>
</evidence>
<keyword evidence="1" id="KW-0732">Signal</keyword>
<dbReference type="PRINTS" id="PR01185">
    <property type="entry name" value="INTEGRINA"/>
</dbReference>
<evidence type="ECO:0000256" key="1">
    <source>
        <dbReference type="ARBA" id="ARBA00022729"/>
    </source>
</evidence>